<dbReference type="RefSeq" id="WP_168449939.1">
    <property type="nucleotide sequence ID" value="NZ_JAAWWK010000002.1"/>
</dbReference>
<proteinExistence type="predicted"/>
<comment type="caution">
    <text evidence="1">The sequence shown here is derived from an EMBL/GenBank/DDBJ whole genome shotgun (WGS) entry which is preliminary data.</text>
</comment>
<organism evidence="1 2">
    <name type="scientific">Spongiibacter thalassae</name>
    <dbReference type="NCBI Taxonomy" id="2721624"/>
    <lineage>
        <taxon>Bacteria</taxon>
        <taxon>Pseudomonadati</taxon>
        <taxon>Pseudomonadota</taxon>
        <taxon>Gammaproteobacteria</taxon>
        <taxon>Cellvibrionales</taxon>
        <taxon>Spongiibacteraceae</taxon>
        <taxon>Spongiibacter</taxon>
    </lineage>
</organism>
<gene>
    <name evidence="1" type="ORF">HCU74_08435</name>
</gene>
<sequence length="247" mass="25757">MPVQIRICDSIETPNIQWKDFTVVINDANPDAVIPFHTFVRNRPFAKSAVVTASGTLRLDVSQFPPVVSVMAMAGGGQKVYFGRDIDLVNDTSITLYAIDESGAGSGGGGGSHHVAGTVTIDDASKARSVLVISDDTGSGRKVLAEEVSGSDGLFDIAYTGWTGPVIVLAVDNYGAEFQTETALNSGDIVHPAVPNGYVYEVTASGTTGTTEPQWPSSGSVQSGSVTFNTIPYYRPVASGPLQGAPV</sequence>
<reference evidence="1 2" key="1">
    <citation type="submission" date="2020-04" db="EMBL/GenBank/DDBJ databases">
        <authorList>
            <person name="Yoon J."/>
        </authorList>
    </citation>
    <scope>NUCLEOTIDE SEQUENCE [LARGE SCALE GENOMIC DNA]</scope>
    <source>
        <strain evidence="1 2">KMU-166</strain>
    </source>
</reference>
<accession>A0ABX1GE57</accession>
<dbReference type="EMBL" id="JAAWWK010000002">
    <property type="protein sequence ID" value="NKI17443.1"/>
    <property type="molecule type" value="Genomic_DNA"/>
</dbReference>
<protein>
    <submittedName>
        <fullName evidence="1">Uncharacterized protein</fullName>
    </submittedName>
</protein>
<evidence type="ECO:0000313" key="1">
    <source>
        <dbReference type="EMBL" id="NKI17443.1"/>
    </source>
</evidence>
<dbReference type="Proteomes" id="UP000765845">
    <property type="component" value="Unassembled WGS sequence"/>
</dbReference>
<evidence type="ECO:0000313" key="2">
    <source>
        <dbReference type="Proteomes" id="UP000765845"/>
    </source>
</evidence>
<name>A0ABX1GE57_9GAMM</name>
<keyword evidence="2" id="KW-1185">Reference proteome</keyword>